<evidence type="ECO:0000313" key="6">
    <source>
        <dbReference type="Proteomes" id="UP000588083"/>
    </source>
</evidence>
<evidence type="ECO:0000313" key="5">
    <source>
        <dbReference type="Proteomes" id="UP000574717"/>
    </source>
</evidence>
<accession>A0A6V8Q5P7</accession>
<sequence>MKINTASAAISFAKKLEEDSAKFYEDLSRKYIKDVDVLLSFAKENRKNIVQVERAYYEVITDAIEACFAFNINPDDYAFKTELAEGASYSDVLEKAVEMEEKRFL</sequence>
<organism evidence="3 4">
    <name type="scientific">Candidatus Hakubella thermalkaliphila</name>
    <dbReference type="NCBI Taxonomy" id="2754717"/>
    <lineage>
        <taxon>Bacteria</taxon>
        <taxon>Bacillati</taxon>
        <taxon>Actinomycetota</taxon>
        <taxon>Actinomycetota incertae sedis</taxon>
        <taxon>Candidatus Hakubellales</taxon>
        <taxon>Candidatus Hakubellaceae</taxon>
        <taxon>Candidatus Hakubella</taxon>
    </lineage>
</organism>
<evidence type="ECO:0008006" key="7">
    <source>
        <dbReference type="Google" id="ProtNLM"/>
    </source>
</evidence>
<dbReference type="EMBL" id="BLSD01000132">
    <property type="protein sequence ID" value="GFP40048.1"/>
    <property type="molecule type" value="Genomic_DNA"/>
</dbReference>
<protein>
    <recommendedName>
        <fullName evidence="7">Rubrerythrin diiron-binding domain-containing protein</fullName>
    </recommendedName>
</protein>
<dbReference type="Gene3D" id="1.20.1260.10">
    <property type="match status" value="1"/>
</dbReference>
<dbReference type="Proteomes" id="UP000588083">
    <property type="component" value="Unassembled WGS sequence"/>
</dbReference>
<evidence type="ECO:0000313" key="3">
    <source>
        <dbReference type="EMBL" id="GFP40048.1"/>
    </source>
</evidence>
<keyword evidence="6" id="KW-1185">Reference proteome</keyword>
<dbReference type="EMBL" id="BLRU01000010">
    <property type="protein sequence ID" value="GFP18725.1"/>
    <property type="molecule type" value="Genomic_DNA"/>
</dbReference>
<reference evidence="4 5" key="1">
    <citation type="journal article" date="2020" name="Front. Microbiol.">
        <title>Single-cell genomics of novel Actinobacteria with the Wood-Ljungdahl pathway discovered in a serpentinizing system.</title>
        <authorList>
            <person name="Merino N."/>
            <person name="Kawai M."/>
            <person name="Boyd E.S."/>
            <person name="Colman D.R."/>
            <person name="McGlynn S.E."/>
            <person name="Nealson K.H."/>
            <person name="Kurokawa K."/>
            <person name="Hongoh Y."/>
        </authorList>
    </citation>
    <scope>NUCLEOTIDE SEQUENCE [LARGE SCALE GENOMIC DNA]</scope>
    <source>
        <strain evidence="1 5">S03</strain>
        <strain evidence="2 6">S34</strain>
        <strain evidence="3 4">S47</strain>
    </source>
</reference>
<name>A0A6V8Q5P7_9ACTN</name>
<dbReference type="Proteomes" id="UP000569018">
    <property type="component" value="Unassembled WGS sequence"/>
</dbReference>
<dbReference type="Proteomes" id="UP000574717">
    <property type="component" value="Unassembled WGS sequence"/>
</dbReference>
<dbReference type="AlphaFoldDB" id="A0A6V8Q5P7"/>
<gene>
    <name evidence="1" type="ORF">HKBW3S03_00230</name>
    <name evidence="2" type="ORF">HKBW3S34_00001</name>
    <name evidence="3" type="ORF">HKBW3S47_01745</name>
</gene>
<evidence type="ECO:0000313" key="1">
    <source>
        <dbReference type="EMBL" id="GFP18725.1"/>
    </source>
</evidence>
<dbReference type="RefSeq" id="WP_176236059.1">
    <property type="nucleotide sequence ID" value="NZ_BLRU01000010.1"/>
</dbReference>
<comment type="caution">
    <text evidence="3">The sequence shown here is derived from an EMBL/GenBank/DDBJ whole genome shotgun (WGS) entry which is preliminary data.</text>
</comment>
<proteinExistence type="predicted"/>
<evidence type="ECO:0000313" key="4">
    <source>
        <dbReference type="Proteomes" id="UP000569018"/>
    </source>
</evidence>
<dbReference type="EMBL" id="BLRZ01000001">
    <property type="protein sequence ID" value="GFP29083.1"/>
    <property type="molecule type" value="Genomic_DNA"/>
</dbReference>
<dbReference type="InterPro" id="IPR012347">
    <property type="entry name" value="Ferritin-like"/>
</dbReference>
<evidence type="ECO:0000313" key="2">
    <source>
        <dbReference type="EMBL" id="GFP29083.1"/>
    </source>
</evidence>